<accession>A0A0S7BXS1</accession>
<evidence type="ECO:0000313" key="3">
    <source>
        <dbReference type="Proteomes" id="UP000053370"/>
    </source>
</evidence>
<proteinExistence type="predicted"/>
<organism evidence="2">
    <name type="scientific">Flexilinea flocculi</name>
    <dbReference type="NCBI Taxonomy" id="1678840"/>
    <lineage>
        <taxon>Bacteria</taxon>
        <taxon>Bacillati</taxon>
        <taxon>Chloroflexota</taxon>
        <taxon>Anaerolineae</taxon>
        <taxon>Anaerolineales</taxon>
        <taxon>Anaerolineaceae</taxon>
        <taxon>Flexilinea</taxon>
    </lineage>
</organism>
<keyword evidence="1" id="KW-0812">Transmembrane</keyword>
<evidence type="ECO:0008006" key="4">
    <source>
        <dbReference type="Google" id="ProtNLM"/>
    </source>
</evidence>
<gene>
    <name evidence="2" type="ORF">ATC1_131101</name>
</gene>
<name>A0A0S7BXS1_9CHLR</name>
<reference evidence="2" key="1">
    <citation type="journal article" date="2015" name="Genome Announc.">
        <title>Draft Genome Sequence of Anaerolineae Strain TC1, a Novel Isolate from a Methanogenic Wastewater Treatment System.</title>
        <authorList>
            <person name="Matsuura N."/>
            <person name="Tourlousse D.M."/>
            <person name="Sun L."/>
            <person name="Toyonaga M."/>
            <person name="Kuroda K."/>
            <person name="Ohashi A."/>
            <person name="Cruz R."/>
            <person name="Yamaguchi T."/>
            <person name="Sekiguchi Y."/>
        </authorList>
    </citation>
    <scope>NUCLEOTIDE SEQUENCE [LARGE SCALE GENOMIC DNA]</scope>
    <source>
        <strain evidence="2">TC1</strain>
    </source>
</reference>
<dbReference type="Proteomes" id="UP000053370">
    <property type="component" value="Unassembled WGS sequence"/>
</dbReference>
<evidence type="ECO:0000313" key="2">
    <source>
        <dbReference type="EMBL" id="GAP41119.1"/>
    </source>
</evidence>
<dbReference type="AlphaFoldDB" id="A0A0S7BXS1"/>
<keyword evidence="1" id="KW-1133">Transmembrane helix</keyword>
<protein>
    <recommendedName>
        <fullName evidence="4">ABC transporter permease</fullName>
    </recommendedName>
</protein>
<dbReference type="RefSeq" id="WP_062281695.1">
    <property type="nucleotide sequence ID" value="NZ_DF968181.1"/>
</dbReference>
<feature type="transmembrane region" description="Helical" evidence="1">
    <location>
        <begin position="40"/>
        <end position="59"/>
    </location>
</feature>
<evidence type="ECO:0000256" key="1">
    <source>
        <dbReference type="SAM" id="Phobius"/>
    </source>
</evidence>
<keyword evidence="3" id="KW-1185">Reference proteome</keyword>
<feature type="transmembrane region" description="Helical" evidence="1">
    <location>
        <begin position="7"/>
        <end position="25"/>
    </location>
</feature>
<dbReference type="EMBL" id="DF968181">
    <property type="protein sequence ID" value="GAP41119.1"/>
    <property type="molecule type" value="Genomic_DNA"/>
</dbReference>
<keyword evidence="1" id="KW-0472">Membrane</keyword>
<sequence>MKFIERIIPHISIILSGMLLVFFVIDRFNQKMGFMEDDTTKIMILALSISSIMTSILFIRSRNKY</sequence>